<keyword evidence="2" id="KW-0238">DNA-binding</keyword>
<sequence>MPTASQKKLQHYETLSQAATRVQIGERTLRRYIAEGKLTAYRAGRAIRLKPQDVDALFTPTNHWDRGDNRA</sequence>
<feature type="domain" description="Helix-turn-helix" evidence="1">
    <location>
        <begin position="14"/>
        <end position="58"/>
    </location>
</feature>
<accession>A0A6C1U073</accession>
<comment type="caution">
    <text evidence="2">The sequence shown here is derived from an EMBL/GenBank/DDBJ whole genome shotgun (WGS) entry which is preliminary data.</text>
</comment>
<dbReference type="Pfam" id="PF12728">
    <property type="entry name" value="HTH_17"/>
    <property type="match status" value="1"/>
</dbReference>
<dbReference type="NCBIfam" id="TIGR01764">
    <property type="entry name" value="excise"/>
    <property type="match status" value="1"/>
</dbReference>
<organism evidence="2 3">
    <name type="scientific">Corynebacterium sanguinis</name>
    <dbReference type="NCBI Taxonomy" id="2594913"/>
    <lineage>
        <taxon>Bacteria</taxon>
        <taxon>Bacillati</taxon>
        <taxon>Actinomycetota</taxon>
        <taxon>Actinomycetes</taxon>
        <taxon>Mycobacteriales</taxon>
        <taxon>Corynebacteriaceae</taxon>
        <taxon>Corynebacterium</taxon>
    </lineage>
</organism>
<gene>
    <name evidence="2" type="ORF">EKI59_01165</name>
</gene>
<dbReference type="SUPFAM" id="SSF46955">
    <property type="entry name" value="Putative DNA-binding domain"/>
    <property type="match status" value="1"/>
</dbReference>
<dbReference type="InterPro" id="IPR010093">
    <property type="entry name" value="SinI_DNA-bd"/>
</dbReference>
<dbReference type="GO" id="GO:0003677">
    <property type="term" value="F:DNA binding"/>
    <property type="evidence" value="ECO:0007669"/>
    <property type="project" value="UniProtKB-KW"/>
</dbReference>
<proteinExistence type="predicted"/>
<dbReference type="OrthoDB" id="4870800at2"/>
<dbReference type="InterPro" id="IPR041657">
    <property type="entry name" value="HTH_17"/>
</dbReference>
<reference evidence="2 3" key="1">
    <citation type="submission" date="2018-12" db="EMBL/GenBank/DDBJ databases">
        <title>Corynebacterium sanguinis sp. nov., a clinically-associated and environmental corynebacterium.</title>
        <authorList>
            <person name="Gonzales-Siles L."/>
            <person name="Jaen-Luchoro D."/>
            <person name="Cardew S."/>
            <person name="Inganas E."/>
            <person name="Ohlen M."/>
            <person name="Jensie-Markopolous S."/>
            <person name="Pinyeiro-Iglesias B."/>
            <person name="Molin K."/>
            <person name="Skovbjerg S."/>
            <person name="Svensson-Stadler L."/>
            <person name="Funke G."/>
            <person name="Moore E.R.B."/>
        </authorList>
    </citation>
    <scope>NUCLEOTIDE SEQUENCE [LARGE SCALE GENOMIC DNA]</scope>
    <source>
        <strain evidence="2 3">58734</strain>
    </source>
</reference>
<protein>
    <submittedName>
        <fullName evidence="2">DNA-binding protein</fullName>
    </submittedName>
</protein>
<evidence type="ECO:0000259" key="1">
    <source>
        <dbReference type="Pfam" id="PF12728"/>
    </source>
</evidence>
<dbReference type="AlphaFoldDB" id="A0A6C1U073"/>
<evidence type="ECO:0000313" key="2">
    <source>
        <dbReference type="EMBL" id="TVS30454.1"/>
    </source>
</evidence>
<dbReference type="Proteomes" id="UP000336646">
    <property type="component" value="Unassembled WGS sequence"/>
</dbReference>
<dbReference type="EMBL" id="RXIR01000001">
    <property type="protein sequence ID" value="TVS30454.1"/>
    <property type="molecule type" value="Genomic_DNA"/>
</dbReference>
<dbReference type="InterPro" id="IPR009061">
    <property type="entry name" value="DNA-bd_dom_put_sf"/>
</dbReference>
<evidence type="ECO:0000313" key="3">
    <source>
        <dbReference type="Proteomes" id="UP000336646"/>
    </source>
</evidence>
<name>A0A6C1U073_9CORY</name>